<evidence type="ECO:0000313" key="1">
    <source>
        <dbReference type="EMBL" id="KAK1138473.1"/>
    </source>
</evidence>
<organism evidence="1 2">
    <name type="scientific">Aspergillus melleus</name>
    <dbReference type="NCBI Taxonomy" id="138277"/>
    <lineage>
        <taxon>Eukaryota</taxon>
        <taxon>Fungi</taxon>
        <taxon>Dikarya</taxon>
        <taxon>Ascomycota</taxon>
        <taxon>Pezizomycotina</taxon>
        <taxon>Eurotiomycetes</taxon>
        <taxon>Eurotiomycetidae</taxon>
        <taxon>Eurotiales</taxon>
        <taxon>Aspergillaceae</taxon>
        <taxon>Aspergillus</taxon>
        <taxon>Aspergillus subgen. Circumdati</taxon>
    </lineage>
</organism>
<comment type="caution">
    <text evidence="1">The sequence shown here is derived from an EMBL/GenBank/DDBJ whole genome shotgun (WGS) entry which is preliminary data.</text>
</comment>
<proteinExistence type="predicted"/>
<accession>A0ACC3ALU7</accession>
<evidence type="ECO:0000313" key="2">
    <source>
        <dbReference type="Proteomes" id="UP001177260"/>
    </source>
</evidence>
<keyword evidence="2" id="KW-1185">Reference proteome</keyword>
<name>A0ACC3ALU7_9EURO</name>
<protein>
    <submittedName>
        <fullName evidence="1">Uncharacterized protein</fullName>
    </submittedName>
</protein>
<dbReference type="Proteomes" id="UP001177260">
    <property type="component" value="Unassembled WGS sequence"/>
</dbReference>
<gene>
    <name evidence="1" type="ORF">N8T08_002488</name>
</gene>
<sequence length="487" mass="54793">MKEDTAALYNELGKSYEESYLENPGQAKILDAILQRIPPHSKVLDVGSGTGKPMAHTFAQAGHEVHGIDISETMVNIARSQVKGTFEKCKMTDYKPQTTFDVVLGSFSLFHITCEETNSMIFRFAEWLKPGGLLMVATILSDYYFKDPKLYDVSGECVRHYPQPWMNETYDCTFFTRTGWMDMFEKAGLTFETEVYSPWAGTKDHLEEVHYLVVVRKKEKETLFGPYPLPSSYRGPRKFNAAAVLPMTERLADDETEDILSLLESNQKVLDTSKWRKGSLLHELTKRGSKVYAIESEANPEAVQKAHENGVELVQGTLESLSFPDHQFDAVVTTWSLQYADDLEKALHEIARVVDPSNPKSRIVISQGGPDNKVLNLINRALASLGRCESLDHHGYILHKVSETLAGHGFADVSFRRIEAHCKFPEQNISERCARAAEVPAGLWYTNDPDYEKVKQTLVPELEQYFQDSPHSIGFGTAVLVAKPAKS</sequence>
<dbReference type="EMBL" id="JAOPJF010000147">
    <property type="protein sequence ID" value="KAK1138473.1"/>
    <property type="molecule type" value="Genomic_DNA"/>
</dbReference>
<reference evidence="1 2" key="1">
    <citation type="journal article" date="2023" name="ACS Omega">
        <title>Identification of the Neoaspergillic Acid Biosynthesis Gene Cluster by Establishing an In Vitro CRISPR-Ribonucleoprotein Genetic System in Aspergillus melleus.</title>
        <authorList>
            <person name="Yuan B."/>
            <person name="Grau M.F."/>
            <person name="Murata R.M."/>
            <person name="Torok T."/>
            <person name="Venkateswaran K."/>
            <person name="Stajich J.E."/>
            <person name="Wang C.C.C."/>
        </authorList>
    </citation>
    <scope>NUCLEOTIDE SEQUENCE [LARGE SCALE GENOMIC DNA]</scope>
    <source>
        <strain evidence="1 2">IMV 1140</strain>
    </source>
</reference>